<feature type="transmembrane region" description="Helical" evidence="1">
    <location>
        <begin position="693"/>
        <end position="717"/>
    </location>
</feature>
<evidence type="ECO:0000313" key="3">
    <source>
        <dbReference type="EMBL" id="KAA8568764.1"/>
    </source>
</evidence>
<evidence type="ECO:0000256" key="2">
    <source>
        <dbReference type="SAM" id="SignalP"/>
    </source>
</evidence>
<dbReference type="VEuPathDB" id="FungiDB:MFRU_012g02490"/>
<keyword evidence="1" id="KW-0812">Transmembrane</keyword>
<dbReference type="Proteomes" id="UP000322873">
    <property type="component" value="Unassembled WGS sequence"/>
</dbReference>
<keyword evidence="1" id="KW-1133">Transmembrane helix</keyword>
<reference evidence="3 4" key="1">
    <citation type="submission" date="2019-06" db="EMBL/GenBank/DDBJ databases">
        <title>Genome Sequence of the Brown Rot Fungal Pathogen Monilinia fructicola.</title>
        <authorList>
            <person name="De Miccolis Angelini R.M."/>
            <person name="Landi L."/>
            <person name="Abate D."/>
            <person name="Pollastro S."/>
            <person name="Romanazzi G."/>
            <person name="Faretra F."/>
        </authorList>
    </citation>
    <scope>NUCLEOTIDE SEQUENCE [LARGE SCALE GENOMIC DNA]</scope>
    <source>
        <strain evidence="3 4">Mfrc123</strain>
    </source>
</reference>
<keyword evidence="2" id="KW-0732">Signal</keyword>
<feature type="chain" id="PRO_5024456249" description="Ig-like domain-containing protein" evidence="2">
    <location>
        <begin position="17"/>
        <end position="738"/>
    </location>
</feature>
<sequence length="738" mass="78113">MKAAFALLALATSTLAQGLQERWYSNPPGYSSPPVETDTTTWTTFTSTTICPVTSTTTEKGTTKWVTTIATSTVVVTSCVGGCGGVVTVPGPTGWETTTTDVVVTYTTTCPVEETITAPGTTYTKTYTTTSVVETVVPTTIVHTVTGPPHTTAVQTEVIETVTSLCPITDTTTISGKEVTVTYTTTSYYTTHVPTHVQVTTTAPDKTETAITGVYSTITSLCPVTDTTTISGKEVIVTYTTTSYYTTHVPTHVEVTTTAPGKTETAITGVYSTITSLCPVTETKTISGSVATVTYTTTSYIVTKIGTTIEASVTLPPKTTTVETGVLQTITSLCPVTETQTISGIVYTVTKTTTSLIVTHGYTTEYSKTTLPPQTQTVETGVLQTITSLCPVTEIQTISGVTYTVTKTSTSLIVTHGYTTDYSQTTLPPQTQTVETEVLQTITSLCPVTEIQTISGVIYTVTKTSTSLIVTHGYYTDYSQTTLPPQTKTIETYAYQTSTALYPITQVQTVSGIPITKVYTSTIYTEVKVPTTIVQYTTTQATEYKTTDVYETTTCVENVYTTVSAGSTIVLTATETNTIKVTSVHTLTSTLPAATGKVTVYVPTTIGNTIETVDIVTVPSVVTTVTIPTTYWANTTHAQTSTYIQPSTLTVGGETTSYYVQPTTEVTSGVSVSSVSATPSAPIEANAAGKNGVVMGAIVGLMGLLVLGGHNFSYLFFAGYHVHSIGIGDKRHGTTHCE</sequence>
<evidence type="ECO:0000313" key="4">
    <source>
        <dbReference type="Proteomes" id="UP000322873"/>
    </source>
</evidence>
<evidence type="ECO:0000256" key="1">
    <source>
        <dbReference type="SAM" id="Phobius"/>
    </source>
</evidence>
<name>A0A5M9JH66_MONFR</name>
<dbReference type="EMBL" id="VICG01000009">
    <property type="protein sequence ID" value="KAA8568764.1"/>
    <property type="molecule type" value="Genomic_DNA"/>
</dbReference>
<gene>
    <name evidence="3" type="ORF">EYC84_007758</name>
</gene>
<keyword evidence="4" id="KW-1185">Reference proteome</keyword>
<feature type="signal peptide" evidence="2">
    <location>
        <begin position="1"/>
        <end position="16"/>
    </location>
</feature>
<organism evidence="3 4">
    <name type="scientific">Monilinia fructicola</name>
    <name type="common">Brown rot fungus</name>
    <name type="synonym">Ciboria fructicola</name>
    <dbReference type="NCBI Taxonomy" id="38448"/>
    <lineage>
        <taxon>Eukaryota</taxon>
        <taxon>Fungi</taxon>
        <taxon>Dikarya</taxon>
        <taxon>Ascomycota</taxon>
        <taxon>Pezizomycotina</taxon>
        <taxon>Leotiomycetes</taxon>
        <taxon>Helotiales</taxon>
        <taxon>Sclerotiniaceae</taxon>
        <taxon>Monilinia</taxon>
    </lineage>
</organism>
<dbReference type="AlphaFoldDB" id="A0A5M9JH66"/>
<proteinExistence type="predicted"/>
<protein>
    <recommendedName>
        <fullName evidence="5">Ig-like domain-containing protein</fullName>
    </recommendedName>
</protein>
<keyword evidence="1" id="KW-0472">Membrane</keyword>
<accession>A0A5M9JH66</accession>
<evidence type="ECO:0008006" key="5">
    <source>
        <dbReference type="Google" id="ProtNLM"/>
    </source>
</evidence>
<comment type="caution">
    <text evidence="3">The sequence shown here is derived from an EMBL/GenBank/DDBJ whole genome shotgun (WGS) entry which is preliminary data.</text>
</comment>